<dbReference type="RefSeq" id="WP_344941891.1">
    <property type="nucleotide sequence ID" value="NZ_BAAAZR010000008.1"/>
</dbReference>
<dbReference type="PROSITE" id="PS50801">
    <property type="entry name" value="STAS"/>
    <property type="match status" value="1"/>
</dbReference>
<proteinExistence type="inferred from homology"/>
<dbReference type="CDD" id="cd07043">
    <property type="entry name" value="STAS_anti-anti-sigma_factors"/>
    <property type="match status" value="1"/>
</dbReference>
<evidence type="ECO:0000259" key="3">
    <source>
        <dbReference type="PROSITE" id="PS50801"/>
    </source>
</evidence>
<dbReference type="EMBL" id="BAAAZR010000008">
    <property type="protein sequence ID" value="GAA3815014.1"/>
    <property type="molecule type" value="Genomic_DNA"/>
</dbReference>
<comment type="similarity">
    <text evidence="1 2">Belongs to the anti-sigma-factor antagonist family.</text>
</comment>
<dbReference type="Pfam" id="PF01740">
    <property type="entry name" value="STAS"/>
    <property type="match status" value="1"/>
</dbReference>
<keyword evidence="5" id="KW-1185">Reference proteome</keyword>
<protein>
    <recommendedName>
        <fullName evidence="2">Anti-sigma factor antagonist</fullName>
    </recommendedName>
</protein>
<evidence type="ECO:0000256" key="1">
    <source>
        <dbReference type="ARBA" id="ARBA00009013"/>
    </source>
</evidence>
<dbReference type="PANTHER" id="PTHR33495:SF2">
    <property type="entry name" value="ANTI-SIGMA FACTOR ANTAGONIST TM_1081-RELATED"/>
    <property type="match status" value="1"/>
</dbReference>
<dbReference type="SUPFAM" id="SSF52091">
    <property type="entry name" value="SpoIIaa-like"/>
    <property type="match status" value="1"/>
</dbReference>
<dbReference type="PANTHER" id="PTHR33495">
    <property type="entry name" value="ANTI-SIGMA FACTOR ANTAGONIST TM_1081-RELATED-RELATED"/>
    <property type="match status" value="1"/>
</dbReference>
<reference evidence="5" key="1">
    <citation type="journal article" date="2019" name="Int. J. Syst. Evol. Microbiol.">
        <title>The Global Catalogue of Microorganisms (GCM) 10K type strain sequencing project: providing services to taxonomists for standard genome sequencing and annotation.</title>
        <authorList>
            <consortium name="The Broad Institute Genomics Platform"/>
            <consortium name="The Broad Institute Genome Sequencing Center for Infectious Disease"/>
            <person name="Wu L."/>
            <person name="Ma J."/>
        </authorList>
    </citation>
    <scope>NUCLEOTIDE SEQUENCE [LARGE SCALE GENOMIC DNA]</scope>
    <source>
        <strain evidence="5">JCM 16908</strain>
    </source>
</reference>
<sequence>MSPLMVTYHRLPAGTVVWVSGEVDATNSAQLEIFLAGVHPRSQEPLLLELSGLSFLDGSGLAVLLRARNRLQVAGGDLHVISPHTRVLRLLEITRLGPVMNLHPDLPCALQAVSPHTAATDFTAGPTCGLVADLTPAQLAAQNSPAAAVDVGVVLPPALT</sequence>
<dbReference type="InterPro" id="IPR002645">
    <property type="entry name" value="STAS_dom"/>
</dbReference>
<dbReference type="Proteomes" id="UP001500888">
    <property type="component" value="Unassembled WGS sequence"/>
</dbReference>
<gene>
    <name evidence="4" type="ORF">GCM10022226_39800</name>
</gene>
<comment type="caution">
    <text evidence="4">The sequence shown here is derived from an EMBL/GenBank/DDBJ whole genome shotgun (WGS) entry which is preliminary data.</text>
</comment>
<dbReference type="InterPro" id="IPR036513">
    <property type="entry name" value="STAS_dom_sf"/>
</dbReference>
<name>A0ABP7ICH4_9ACTN</name>
<accession>A0ABP7ICH4</accession>
<organism evidence="4 5">
    <name type="scientific">Sphaerisporangium flaviroseum</name>
    <dbReference type="NCBI Taxonomy" id="509199"/>
    <lineage>
        <taxon>Bacteria</taxon>
        <taxon>Bacillati</taxon>
        <taxon>Actinomycetota</taxon>
        <taxon>Actinomycetes</taxon>
        <taxon>Streptosporangiales</taxon>
        <taxon>Streptosporangiaceae</taxon>
        <taxon>Sphaerisporangium</taxon>
    </lineage>
</organism>
<evidence type="ECO:0000313" key="4">
    <source>
        <dbReference type="EMBL" id="GAA3815014.1"/>
    </source>
</evidence>
<evidence type="ECO:0000256" key="2">
    <source>
        <dbReference type="RuleBase" id="RU003749"/>
    </source>
</evidence>
<dbReference type="Gene3D" id="3.30.750.24">
    <property type="entry name" value="STAS domain"/>
    <property type="match status" value="1"/>
</dbReference>
<evidence type="ECO:0000313" key="5">
    <source>
        <dbReference type="Proteomes" id="UP001500888"/>
    </source>
</evidence>
<dbReference type="NCBIfam" id="TIGR00377">
    <property type="entry name" value="ant_ant_sig"/>
    <property type="match status" value="1"/>
</dbReference>
<feature type="domain" description="STAS" evidence="3">
    <location>
        <begin position="4"/>
        <end position="113"/>
    </location>
</feature>
<dbReference type="InterPro" id="IPR003658">
    <property type="entry name" value="Anti-sigma_ant"/>
</dbReference>